<evidence type="ECO:0000313" key="3">
    <source>
        <dbReference type="EMBL" id="ATB28278.1"/>
    </source>
</evidence>
<accession>A0A250IAQ1</accession>
<dbReference type="GO" id="GO:0032259">
    <property type="term" value="P:methylation"/>
    <property type="evidence" value="ECO:0007669"/>
    <property type="project" value="UniProtKB-KW"/>
</dbReference>
<dbReference type="RefSeq" id="WP_095976973.1">
    <property type="nucleotide sequence ID" value="NZ_CP022163.1"/>
</dbReference>
<gene>
    <name evidence="3" type="ORF">MEBOL_001724</name>
</gene>
<protein>
    <submittedName>
        <fullName evidence="3">Uncharacterized protein</fullName>
    </submittedName>
</protein>
<evidence type="ECO:0000256" key="2">
    <source>
        <dbReference type="ARBA" id="ARBA00022679"/>
    </source>
</evidence>
<dbReference type="AlphaFoldDB" id="A0A250IAQ1"/>
<name>A0A250IAQ1_9BACT</name>
<dbReference type="Pfam" id="PF04072">
    <property type="entry name" value="LCM"/>
    <property type="match status" value="1"/>
</dbReference>
<keyword evidence="4" id="KW-1185">Reference proteome</keyword>
<dbReference type="EMBL" id="CP022163">
    <property type="protein sequence ID" value="ATB28278.1"/>
    <property type="molecule type" value="Genomic_DNA"/>
</dbReference>
<evidence type="ECO:0000256" key="1">
    <source>
        <dbReference type="ARBA" id="ARBA00022603"/>
    </source>
</evidence>
<dbReference type="InterPro" id="IPR007213">
    <property type="entry name" value="Ppm1/Ppm2/Tcmp"/>
</dbReference>
<proteinExistence type="predicted"/>
<organism evidence="3 4">
    <name type="scientific">Melittangium boletus DSM 14713</name>
    <dbReference type="NCBI Taxonomy" id="1294270"/>
    <lineage>
        <taxon>Bacteria</taxon>
        <taxon>Pseudomonadati</taxon>
        <taxon>Myxococcota</taxon>
        <taxon>Myxococcia</taxon>
        <taxon>Myxococcales</taxon>
        <taxon>Cystobacterineae</taxon>
        <taxon>Archangiaceae</taxon>
        <taxon>Melittangium</taxon>
    </lineage>
</organism>
<keyword evidence="2" id="KW-0808">Transferase</keyword>
<dbReference type="Proteomes" id="UP000217289">
    <property type="component" value="Chromosome"/>
</dbReference>
<sequence length="291" mass="32644">MSLDHYDTISPTARLVAEMRRYSDIPFAEEIAERIGAAEVVRGMLEGEAPAAELLCWMAPTLEARYKCVVEGIRTSGVKQVIELASGFSFRGDAMNQTASLRYLETDLAEMHETRLHLRDELRRDGVLAVQPHVVFAPLNAVEPDGALVARHLLPDEPVAVVHEGLLQYFSMDEKQRVALQVADILRRHGGVWLTPDFEVISGAALKHWTHPHFMRIHSAIARSTHRSLRGAAFTSVEEVERFLSGLGFQATPRPQIDGTFPLSSVGRVGTTPEQVELLRRDRLLWEIRLR</sequence>
<dbReference type="Gene3D" id="3.40.50.150">
    <property type="entry name" value="Vaccinia Virus protein VP39"/>
    <property type="match status" value="1"/>
</dbReference>
<evidence type="ECO:0000313" key="4">
    <source>
        <dbReference type="Proteomes" id="UP000217289"/>
    </source>
</evidence>
<keyword evidence="1" id="KW-0489">Methyltransferase</keyword>
<dbReference type="KEGG" id="mbd:MEBOL_001724"/>
<reference evidence="3 4" key="1">
    <citation type="submission" date="2017-06" db="EMBL/GenBank/DDBJ databases">
        <authorList>
            <person name="Kim H.J."/>
            <person name="Triplett B.A."/>
        </authorList>
    </citation>
    <scope>NUCLEOTIDE SEQUENCE [LARGE SCALE GENOMIC DNA]</scope>
    <source>
        <strain evidence="3 4">DSM 14713</strain>
    </source>
</reference>
<dbReference type="GO" id="GO:0008168">
    <property type="term" value="F:methyltransferase activity"/>
    <property type="evidence" value="ECO:0007669"/>
    <property type="project" value="UniProtKB-KW"/>
</dbReference>
<dbReference type="InterPro" id="IPR029063">
    <property type="entry name" value="SAM-dependent_MTases_sf"/>
</dbReference>
<dbReference type="OrthoDB" id="7063113at2"/>
<dbReference type="SUPFAM" id="SSF53335">
    <property type="entry name" value="S-adenosyl-L-methionine-dependent methyltransferases"/>
    <property type="match status" value="1"/>
</dbReference>